<evidence type="ECO:0000256" key="8">
    <source>
        <dbReference type="HAMAP-Rule" id="MF_00265"/>
    </source>
</evidence>
<dbReference type="Proteomes" id="UP000179243">
    <property type="component" value="Unassembled WGS sequence"/>
</dbReference>
<evidence type="ECO:0000256" key="3">
    <source>
        <dbReference type="ARBA" id="ARBA00022722"/>
    </source>
</evidence>
<evidence type="ECO:0000256" key="2">
    <source>
        <dbReference type="ARBA" id="ARBA00022649"/>
    </source>
</evidence>
<dbReference type="HAMAP" id="MF_00265">
    <property type="entry name" value="VapC_Nob1"/>
    <property type="match status" value="1"/>
</dbReference>
<dbReference type="PANTHER" id="PTHR33653:SF1">
    <property type="entry name" value="RIBONUCLEASE VAPC2"/>
    <property type="match status" value="1"/>
</dbReference>
<comment type="cofactor">
    <cofactor evidence="1 8">
        <name>Mg(2+)</name>
        <dbReference type="ChEBI" id="CHEBI:18420"/>
    </cofactor>
</comment>
<name>A0A1F7FEV5_UNCRA</name>
<evidence type="ECO:0000256" key="4">
    <source>
        <dbReference type="ARBA" id="ARBA00022723"/>
    </source>
</evidence>
<evidence type="ECO:0000256" key="6">
    <source>
        <dbReference type="ARBA" id="ARBA00022842"/>
    </source>
</evidence>
<sequence>MKTVLLDTTAYSHLMRGEQAVLDVLAEAETVLVSVIVLGELNAGFASGTKKKENRELLNRFLRKPTVKINNITAETSEIFGEVKHDLQQAGTPIPINDVWIAAQARETGALLITYDKHFRAVPGVRILDLPY</sequence>
<dbReference type="InterPro" id="IPR050556">
    <property type="entry name" value="Type_II_TA_system_RNase"/>
</dbReference>
<feature type="binding site" evidence="8">
    <location>
        <position position="98"/>
    </location>
    <ligand>
        <name>Mg(2+)</name>
        <dbReference type="ChEBI" id="CHEBI:18420"/>
    </ligand>
</feature>
<keyword evidence="4 8" id="KW-0479">Metal-binding</keyword>
<dbReference type="EMBL" id="MFYX01000064">
    <property type="protein sequence ID" value="OGK05027.1"/>
    <property type="molecule type" value="Genomic_DNA"/>
</dbReference>
<dbReference type="EC" id="3.1.-.-" evidence="8"/>
<evidence type="ECO:0000256" key="7">
    <source>
        <dbReference type="ARBA" id="ARBA00038093"/>
    </source>
</evidence>
<feature type="binding site" evidence="8">
    <location>
        <position position="7"/>
    </location>
    <ligand>
        <name>Mg(2+)</name>
        <dbReference type="ChEBI" id="CHEBI:18420"/>
    </ligand>
</feature>
<dbReference type="GO" id="GO:0090729">
    <property type="term" value="F:toxin activity"/>
    <property type="evidence" value="ECO:0007669"/>
    <property type="project" value="UniProtKB-KW"/>
</dbReference>
<dbReference type="PANTHER" id="PTHR33653">
    <property type="entry name" value="RIBONUCLEASE VAPC2"/>
    <property type="match status" value="1"/>
</dbReference>
<keyword evidence="2 8" id="KW-1277">Toxin-antitoxin system</keyword>
<gene>
    <name evidence="8" type="primary">vapC</name>
    <name evidence="10" type="ORF">A2519_10155</name>
</gene>
<dbReference type="InterPro" id="IPR002716">
    <property type="entry name" value="PIN_dom"/>
</dbReference>
<keyword evidence="8" id="KW-0800">Toxin</keyword>
<comment type="caution">
    <text evidence="10">The sequence shown here is derived from an EMBL/GenBank/DDBJ whole genome shotgun (WGS) entry which is preliminary data.</text>
</comment>
<evidence type="ECO:0000256" key="1">
    <source>
        <dbReference type="ARBA" id="ARBA00001946"/>
    </source>
</evidence>
<dbReference type="GO" id="GO:0004540">
    <property type="term" value="F:RNA nuclease activity"/>
    <property type="evidence" value="ECO:0007669"/>
    <property type="project" value="InterPro"/>
</dbReference>
<comment type="similarity">
    <text evidence="7 8">Belongs to the PINc/VapC protein family.</text>
</comment>
<keyword evidence="3 8" id="KW-0540">Nuclease</keyword>
<feature type="domain" description="PIN" evidence="9">
    <location>
        <begin position="4"/>
        <end position="123"/>
    </location>
</feature>
<keyword evidence="5 8" id="KW-0378">Hydrolase</keyword>
<dbReference type="AlphaFoldDB" id="A0A1F7FEV5"/>
<evidence type="ECO:0000313" key="10">
    <source>
        <dbReference type="EMBL" id="OGK05027.1"/>
    </source>
</evidence>
<accession>A0A1F7FEV5</accession>
<evidence type="ECO:0000256" key="5">
    <source>
        <dbReference type="ARBA" id="ARBA00022801"/>
    </source>
</evidence>
<evidence type="ECO:0000259" key="9">
    <source>
        <dbReference type="Pfam" id="PF01850"/>
    </source>
</evidence>
<dbReference type="SUPFAM" id="SSF88723">
    <property type="entry name" value="PIN domain-like"/>
    <property type="match status" value="1"/>
</dbReference>
<proteinExistence type="inferred from homology"/>
<reference evidence="10 11" key="1">
    <citation type="journal article" date="2016" name="Nat. Commun.">
        <title>Thousands of microbial genomes shed light on interconnected biogeochemical processes in an aquifer system.</title>
        <authorList>
            <person name="Anantharaman K."/>
            <person name="Brown C.T."/>
            <person name="Hug L.A."/>
            <person name="Sharon I."/>
            <person name="Castelle C.J."/>
            <person name="Probst A.J."/>
            <person name="Thomas B.C."/>
            <person name="Singh A."/>
            <person name="Wilkins M.J."/>
            <person name="Karaoz U."/>
            <person name="Brodie E.L."/>
            <person name="Williams K.H."/>
            <person name="Hubbard S.S."/>
            <person name="Banfield J.F."/>
        </authorList>
    </citation>
    <scope>NUCLEOTIDE SEQUENCE [LARGE SCALE GENOMIC DNA]</scope>
</reference>
<dbReference type="GO" id="GO:0000287">
    <property type="term" value="F:magnesium ion binding"/>
    <property type="evidence" value="ECO:0007669"/>
    <property type="project" value="UniProtKB-UniRule"/>
</dbReference>
<dbReference type="InterPro" id="IPR029060">
    <property type="entry name" value="PIN-like_dom_sf"/>
</dbReference>
<keyword evidence="6 8" id="KW-0460">Magnesium</keyword>
<dbReference type="Gene3D" id="3.40.50.1010">
    <property type="entry name" value="5'-nuclease"/>
    <property type="match status" value="1"/>
</dbReference>
<dbReference type="GO" id="GO:0016787">
    <property type="term" value="F:hydrolase activity"/>
    <property type="evidence" value="ECO:0007669"/>
    <property type="project" value="UniProtKB-KW"/>
</dbReference>
<evidence type="ECO:0000313" key="11">
    <source>
        <dbReference type="Proteomes" id="UP000179243"/>
    </source>
</evidence>
<dbReference type="Pfam" id="PF01850">
    <property type="entry name" value="PIN"/>
    <property type="match status" value="1"/>
</dbReference>
<comment type="function">
    <text evidence="8">Toxic component of a toxin-antitoxin (TA) system. An RNase.</text>
</comment>
<organism evidence="10 11">
    <name type="scientific">Candidatus Raymondbacteria bacterium RIFOXYD12_FULL_49_13</name>
    <dbReference type="NCBI Taxonomy" id="1817890"/>
    <lineage>
        <taxon>Bacteria</taxon>
        <taxon>Raymondiibacteriota</taxon>
    </lineage>
</organism>
<protein>
    <recommendedName>
        <fullName evidence="8">Ribonuclease VapC</fullName>
        <shortName evidence="8">RNase VapC</shortName>
        <ecNumber evidence="8">3.1.-.-</ecNumber>
    </recommendedName>
    <alternativeName>
        <fullName evidence="8">Toxin VapC</fullName>
    </alternativeName>
</protein>
<dbReference type="InterPro" id="IPR022907">
    <property type="entry name" value="VapC_family"/>
</dbReference>
<dbReference type="CDD" id="cd18753">
    <property type="entry name" value="PIN_VapC4-5_FitB-like"/>
    <property type="match status" value="1"/>
</dbReference>